<gene>
    <name evidence="2" type="ORF">ISG29_08980</name>
</gene>
<dbReference type="GO" id="GO:0003989">
    <property type="term" value="F:acetyl-CoA carboxylase activity"/>
    <property type="evidence" value="ECO:0007669"/>
    <property type="project" value="InterPro"/>
</dbReference>
<dbReference type="Proteomes" id="UP000656804">
    <property type="component" value="Unassembled WGS sequence"/>
</dbReference>
<evidence type="ECO:0000313" key="2">
    <source>
        <dbReference type="EMBL" id="MBF4161825.1"/>
    </source>
</evidence>
<organism evidence="2 3">
    <name type="scientific">Nocardioides acrostichi</name>
    <dbReference type="NCBI Taxonomy" id="2784339"/>
    <lineage>
        <taxon>Bacteria</taxon>
        <taxon>Bacillati</taxon>
        <taxon>Actinomycetota</taxon>
        <taxon>Actinomycetes</taxon>
        <taxon>Propionibacteriales</taxon>
        <taxon>Nocardioidaceae</taxon>
        <taxon>Nocardioides</taxon>
    </lineage>
</organism>
<accession>A0A930Y611</accession>
<name>A0A930Y611_9ACTN</name>
<proteinExistence type="predicted"/>
<dbReference type="RefSeq" id="WP_194503079.1">
    <property type="nucleotide sequence ID" value="NZ_JADIVZ010000003.1"/>
</dbReference>
<dbReference type="EMBL" id="JADIVZ010000003">
    <property type="protein sequence ID" value="MBF4161825.1"/>
    <property type="molecule type" value="Genomic_DNA"/>
</dbReference>
<feature type="compositionally biased region" description="Polar residues" evidence="1">
    <location>
        <begin position="1"/>
        <end position="11"/>
    </location>
</feature>
<evidence type="ECO:0000313" key="3">
    <source>
        <dbReference type="Proteomes" id="UP000656804"/>
    </source>
</evidence>
<dbReference type="Pfam" id="PF13822">
    <property type="entry name" value="ACC_epsilon"/>
    <property type="match status" value="1"/>
</dbReference>
<reference evidence="2" key="1">
    <citation type="submission" date="2020-11" db="EMBL/GenBank/DDBJ databases">
        <title>Nocardioides sp. CBS4Y-1, whole genome shotgun sequence.</title>
        <authorList>
            <person name="Tuo L."/>
        </authorList>
    </citation>
    <scope>NUCLEOTIDE SEQUENCE</scope>
    <source>
        <strain evidence="2">CBS4Y-1</strain>
    </source>
</reference>
<keyword evidence="3" id="KW-1185">Reference proteome</keyword>
<feature type="region of interest" description="Disordered" evidence="1">
    <location>
        <begin position="55"/>
        <end position="97"/>
    </location>
</feature>
<protein>
    <submittedName>
        <fullName evidence="2">Acyl-CoA carboxylase subunit epsilon</fullName>
    </submittedName>
</protein>
<comment type="caution">
    <text evidence="2">The sequence shown here is derived from an EMBL/GenBank/DDBJ whole genome shotgun (WGS) entry which is preliminary data.</text>
</comment>
<sequence length="97" mass="9913">MVVNQDGTSAADSAPSGTGAASPESEAARPLLRVLNPDATPEEIAAVVAVFASLGGGAPAPEPVRSEWSHPRRLHRTTHATGLPQGRGGWRASGLPR</sequence>
<feature type="region of interest" description="Disordered" evidence="1">
    <location>
        <begin position="1"/>
        <end position="31"/>
    </location>
</feature>
<dbReference type="InterPro" id="IPR032716">
    <property type="entry name" value="ACC_epsilon"/>
</dbReference>
<dbReference type="AlphaFoldDB" id="A0A930Y611"/>
<evidence type="ECO:0000256" key="1">
    <source>
        <dbReference type="SAM" id="MobiDB-lite"/>
    </source>
</evidence>
<dbReference type="GO" id="GO:0004658">
    <property type="term" value="F:propionyl-CoA carboxylase activity"/>
    <property type="evidence" value="ECO:0007669"/>
    <property type="project" value="InterPro"/>
</dbReference>